<keyword evidence="3" id="KW-0843">Virulence</keyword>
<keyword evidence="1" id="KW-0800">Toxin</keyword>
<dbReference type="STRING" id="2082308.A0A2K1QPK8"/>
<dbReference type="Proteomes" id="UP000243797">
    <property type="component" value="Unassembled WGS sequence"/>
</dbReference>
<proteinExistence type="predicted"/>
<feature type="chain" id="PRO_5014449115" evidence="6">
    <location>
        <begin position="20"/>
        <end position="180"/>
    </location>
</feature>
<dbReference type="InterPro" id="IPR001144">
    <property type="entry name" value="Enterotoxin_A"/>
</dbReference>
<feature type="compositionally biased region" description="Pro residues" evidence="5">
    <location>
        <begin position="21"/>
        <end position="40"/>
    </location>
</feature>
<feature type="region of interest" description="Disordered" evidence="5">
    <location>
        <begin position="18"/>
        <end position="101"/>
    </location>
</feature>
<dbReference type="SUPFAM" id="SSF56399">
    <property type="entry name" value="ADP-ribosylation"/>
    <property type="match status" value="1"/>
</dbReference>
<evidence type="ECO:0000256" key="4">
    <source>
        <dbReference type="ARBA" id="ARBA00023157"/>
    </source>
</evidence>
<dbReference type="OrthoDB" id="3794605at2759"/>
<feature type="region of interest" description="Disordered" evidence="5">
    <location>
        <begin position="142"/>
        <end position="164"/>
    </location>
</feature>
<name>A0A2K1QPK8_9PEZI</name>
<evidence type="ECO:0000256" key="2">
    <source>
        <dbReference type="ARBA" id="ARBA00022729"/>
    </source>
</evidence>
<comment type="caution">
    <text evidence="7">The sequence shown here is derived from an EMBL/GenBank/DDBJ whole genome shotgun (WGS) entry which is preliminary data.</text>
</comment>
<sequence>MVAISQYLLFALTASLASAAPKPPSTPAPGPASPRTPSPDPRGTVYRGDRRSPGTVEDAGGFSTWANTNNKPPNMNLLDHAKKPNPDPTQRNDGFVSTSSDKRVAQDFAPDGYVYSINKNQGPPGYTDVNKALGDKSPVPFEKEQAARGSIPASAIMSADKMKDGEVVGTKKMAPQQPPA</sequence>
<feature type="compositionally biased region" description="Polar residues" evidence="5">
    <location>
        <begin position="64"/>
        <end position="73"/>
    </location>
</feature>
<feature type="compositionally biased region" description="Polar residues" evidence="5">
    <location>
        <begin position="88"/>
        <end position="99"/>
    </location>
</feature>
<dbReference type="EMBL" id="NKHZ01000055">
    <property type="protein sequence ID" value="PNS16813.1"/>
    <property type="molecule type" value="Genomic_DNA"/>
</dbReference>
<evidence type="ECO:0000256" key="3">
    <source>
        <dbReference type="ARBA" id="ARBA00023026"/>
    </source>
</evidence>
<evidence type="ECO:0000256" key="1">
    <source>
        <dbReference type="ARBA" id="ARBA00022656"/>
    </source>
</evidence>
<evidence type="ECO:0000313" key="7">
    <source>
        <dbReference type="EMBL" id="PNS16813.1"/>
    </source>
</evidence>
<keyword evidence="4" id="KW-1015">Disulfide bond</keyword>
<dbReference type="AlphaFoldDB" id="A0A2K1QPK8"/>
<gene>
    <name evidence="7" type="ORF">CAC42_4777</name>
</gene>
<keyword evidence="8" id="KW-1185">Reference proteome</keyword>
<accession>A0A2K1QPK8</accession>
<protein>
    <submittedName>
        <fullName evidence="7">Uncharacterized protein</fullName>
    </submittedName>
</protein>
<dbReference type="Pfam" id="PF01375">
    <property type="entry name" value="Enterotoxin_a"/>
    <property type="match status" value="1"/>
</dbReference>
<evidence type="ECO:0000256" key="6">
    <source>
        <dbReference type="SAM" id="SignalP"/>
    </source>
</evidence>
<dbReference type="InParanoid" id="A0A2K1QPK8"/>
<dbReference type="Gene3D" id="3.90.210.10">
    <property type="entry name" value="Heat-Labile Enterotoxin, subunit A"/>
    <property type="match status" value="1"/>
</dbReference>
<evidence type="ECO:0000256" key="5">
    <source>
        <dbReference type="SAM" id="MobiDB-lite"/>
    </source>
</evidence>
<organism evidence="7 8">
    <name type="scientific">Sphaceloma murrayae</name>
    <dbReference type="NCBI Taxonomy" id="2082308"/>
    <lineage>
        <taxon>Eukaryota</taxon>
        <taxon>Fungi</taxon>
        <taxon>Dikarya</taxon>
        <taxon>Ascomycota</taxon>
        <taxon>Pezizomycotina</taxon>
        <taxon>Dothideomycetes</taxon>
        <taxon>Dothideomycetidae</taxon>
        <taxon>Myriangiales</taxon>
        <taxon>Elsinoaceae</taxon>
        <taxon>Sphaceloma</taxon>
    </lineage>
</organism>
<dbReference type="GO" id="GO:0090729">
    <property type="term" value="F:toxin activity"/>
    <property type="evidence" value="ECO:0007669"/>
    <property type="project" value="UniProtKB-KW"/>
</dbReference>
<reference evidence="7 8" key="1">
    <citation type="submission" date="2017-06" db="EMBL/GenBank/DDBJ databases">
        <title>Draft genome sequence of a variant of Elsinoe murrayae.</title>
        <authorList>
            <person name="Cheng Q."/>
        </authorList>
    </citation>
    <scope>NUCLEOTIDE SEQUENCE [LARGE SCALE GENOMIC DNA]</scope>
    <source>
        <strain evidence="7 8">CQ-2017a</strain>
    </source>
</reference>
<evidence type="ECO:0000313" key="8">
    <source>
        <dbReference type="Proteomes" id="UP000243797"/>
    </source>
</evidence>
<keyword evidence="2 6" id="KW-0732">Signal</keyword>
<feature type="signal peptide" evidence="6">
    <location>
        <begin position="1"/>
        <end position="19"/>
    </location>
</feature>